<dbReference type="EMBL" id="JAXIVS010000012">
    <property type="protein sequence ID" value="MDY7230716.1"/>
    <property type="molecule type" value="Genomic_DNA"/>
</dbReference>
<evidence type="ECO:0000256" key="1">
    <source>
        <dbReference type="SAM" id="MobiDB-lite"/>
    </source>
</evidence>
<keyword evidence="2" id="KW-0472">Membrane</keyword>
<evidence type="ECO:0000313" key="4">
    <source>
        <dbReference type="EMBL" id="MDY7230716.1"/>
    </source>
</evidence>
<protein>
    <submittedName>
        <fullName evidence="4">Uncharacterized protein</fullName>
    </submittedName>
</protein>
<evidence type="ECO:0000256" key="2">
    <source>
        <dbReference type="SAM" id="Phobius"/>
    </source>
</evidence>
<evidence type="ECO:0000256" key="3">
    <source>
        <dbReference type="SAM" id="SignalP"/>
    </source>
</evidence>
<feature type="chain" id="PRO_5045451344" evidence="3">
    <location>
        <begin position="24"/>
        <end position="182"/>
    </location>
</feature>
<proteinExistence type="predicted"/>
<keyword evidence="3" id="KW-0732">Signal</keyword>
<sequence>MFTAPRQLTASVLALTLALPAAAAEKKARPADEAPLAPAAKLTAEPEPSSPPAKTSTPAQAPSKASAPVQAPSKASAPAVPTLDAPAREPEPFIRGHRYAYVAGGALLLGGVGFGYFSRGEAKRAQSLESAREARAALDRARTASATANVMYGVAGLTLAYGLLLELLPEPAADAASLTYHF</sequence>
<keyword evidence="2" id="KW-0812">Transmembrane</keyword>
<name>A0ABU5HBS7_9BACT</name>
<dbReference type="Proteomes" id="UP001291309">
    <property type="component" value="Unassembled WGS sequence"/>
</dbReference>
<feature type="region of interest" description="Disordered" evidence="1">
    <location>
        <begin position="24"/>
        <end position="88"/>
    </location>
</feature>
<organism evidence="4 5">
    <name type="scientific">Hyalangium rubrum</name>
    <dbReference type="NCBI Taxonomy" id="3103134"/>
    <lineage>
        <taxon>Bacteria</taxon>
        <taxon>Pseudomonadati</taxon>
        <taxon>Myxococcota</taxon>
        <taxon>Myxococcia</taxon>
        <taxon>Myxococcales</taxon>
        <taxon>Cystobacterineae</taxon>
        <taxon>Archangiaceae</taxon>
        <taxon>Hyalangium</taxon>
    </lineage>
</organism>
<reference evidence="4 5" key="1">
    <citation type="submission" date="2023-12" db="EMBL/GenBank/DDBJ databases">
        <title>the genome sequence of Hyalangium sp. s54d21.</title>
        <authorList>
            <person name="Zhang X."/>
        </authorList>
    </citation>
    <scope>NUCLEOTIDE SEQUENCE [LARGE SCALE GENOMIC DNA]</scope>
    <source>
        <strain evidence="5">s54d21</strain>
    </source>
</reference>
<feature type="transmembrane region" description="Helical" evidence="2">
    <location>
        <begin position="99"/>
        <end position="117"/>
    </location>
</feature>
<accession>A0ABU5HBS7</accession>
<keyword evidence="5" id="KW-1185">Reference proteome</keyword>
<evidence type="ECO:0000313" key="5">
    <source>
        <dbReference type="Proteomes" id="UP001291309"/>
    </source>
</evidence>
<dbReference type="RefSeq" id="WP_321549433.1">
    <property type="nucleotide sequence ID" value="NZ_JAXIVS010000012.1"/>
</dbReference>
<feature type="signal peptide" evidence="3">
    <location>
        <begin position="1"/>
        <end position="23"/>
    </location>
</feature>
<comment type="caution">
    <text evidence="4">The sequence shown here is derived from an EMBL/GenBank/DDBJ whole genome shotgun (WGS) entry which is preliminary data.</text>
</comment>
<feature type="compositionally biased region" description="Low complexity" evidence="1">
    <location>
        <begin position="43"/>
        <end position="63"/>
    </location>
</feature>
<keyword evidence="2" id="KW-1133">Transmembrane helix</keyword>
<gene>
    <name evidence="4" type="ORF">SYV04_30245</name>
</gene>